<dbReference type="InterPro" id="IPR000073">
    <property type="entry name" value="AB_hydrolase_1"/>
</dbReference>
<dbReference type="SUPFAM" id="SSF53474">
    <property type="entry name" value="alpha/beta-Hydrolases"/>
    <property type="match status" value="1"/>
</dbReference>
<evidence type="ECO:0000259" key="1">
    <source>
        <dbReference type="Pfam" id="PF00561"/>
    </source>
</evidence>
<dbReference type="AlphaFoldDB" id="A0AAE1IZS8"/>
<proteinExistence type="predicted"/>
<dbReference type="GO" id="GO:0003824">
    <property type="term" value="F:catalytic activity"/>
    <property type="evidence" value="ECO:0007669"/>
    <property type="project" value="InterPro"/>
</dbReference>
<sequence length="339" mass="38052">MLSLPLPSVAVPTRTRRSPFPTRFVVVAHGFPSFLPKQVQQIKDPFARNFALRIQRLPVPVNFSENPIMSSCVKPVMQNKANPIVLLHSFDSSCLEWRYAYPLIEEAGFEAWAIDILGWGFSDLENLPICDVASKRHHFYQFWKSYIRRPMILVGPSLGSAVAIDFAANHPEAVERLVLIGSCVYAEGTGLLATLPRVAAYAGVYLLKSIPSRLYRTYLTFSDVSLSTSLDLASVDRLHCLLPWWEDATVDFIASGGYNVASLIKEIKQKTLIIWGENDRIISNKLAVRLHSELPDAILRQIPNCGHLPHLERPGSAVKLILEFVERETNIVNHCVSHI</sequence>
<dbReference type="PRINTS" id="PR00412">
    <property type="entry name" value="EPOXHYDRLASE"/>
</dbReference>
<name>A0AAE1IZS8_9FABA</name>
<dbReference type="InterPro" id="IPR000639">
    <property type="entry name" value="Epox_hydrolase-like"/>
</dbReference>
<dbReference type="Pfam" id="PF00561">
    <property type="entry name" value="Abhydrolase_1"/>
    <property type="match status" value="1"/>
</dbReference>
<dbReference type="Gene3D" id="3.40.50.1820">
    <property type="entry name" value="alpha/beta hydrolase"/>
    <property type="match status" value="1"/>
</dbReference>
<organism evidence="2 3">
    <name type="scientific">Acacia crassicarpa</name>
    <name type="common">northern wattle</name>
    <dbReference type="NCBI Taxonomy" id="499986"/>
    <lineage>
        <taxon>Eukaryota</taxon>
        <taxon>Viridiplantae</taxon>
        <taxon>Streptophyta</taxon>
        <taxon>Embryophyta</taxon>
        <taxon>Tracheophyta</taxon>
        <taxon>Spermatophyta</taxon>
        <taxon>Magnoliopsida</taxon>
        <taxon>eudicotyledons</taxon>
        <taxon>Gunneridae</taxon>
        <taxon>Pentapetalae</taxon>
        <taxon>rosids</taxon>
        <taxon>fabids</taxon>
        <taxon>Fabales</taxon>
        <taxon>Fabaceae</taxon>
        <taxon>Caesalpinioideae</taxon>
        <taxon>mimosoid clade</taxon>
        <taxon>Acacieae</taxon>
        <taxon>Acacia</taxon>
    </lineage>
</organism>
<feature type="domain" description="AB hydrolase-1" evidence="1">
    <location>
        <begin position="82"/>
        <end position="314"/>
    </location>
</feature>
<dbReference type="InterPro" id="IPR029058">
    <property type="entry name" value="AB_hydrolase_fold"/>
</dbReference>
<dbReference type="PANTHER" id="PTHR43689">
    <property type="entry name" value="HYDROLASE"/>
    <property type="match status" value="1"/>
</dbReference>
<comment type="caution">
    <text evidence="2">The sequence shown here is derived from an EMBL/GenBank/DDBJ whole genome shotgun (WGS) entry which is preliminary data.</text>
</comment>
<evidence type="ECO:0000313" key="3">
    <source>
        <dbReference type="Proteomes" id="UP001293593"/>
    </source>
</evidence>
<keyword evidence="3" id="KW-1185">Reference proteome</keyword>
<dbReference type="Proteomes" id="UP001293593">
    <property type="component" value="Unassembled WGS sequence"/>
</dbReference>
<protein>
    <recommendedName>
        <fullName evidence="1">AB hydrolase-1 domain-containing protein</fullName>
    </recommendedName>
</protein>
<accession>A0AAE1IZS8</accession>
<dbReference type="PANTHER" id="PTHR43689:SF33">
    <property type="entry name" value="ALPHA_BETA FOLD HYDROLASE"/>
    <property type="match status" value="1"/>
</dbReference>
<dbReference type="PRINTS" id="PR00111">
    <property type="entry name" value="ABHYDROLASE"/>
</dbReference>
<evidence type="ECO:0000313" key="2">
    <source>
        <dbReference type="EMBL" id="KAK4261000.1"/>
    </source>
</evidence>
<gene>
    <name evidence="2" type="ORF">QN277_004056</name>
</gene>
<dbReference type="EMBL" id="JAWXYG010000010">
    <property type="protein sequence ID" value="KAK4261000.1"/>
    <property type="molecule type" value="Genomic_DNA"/>
</dbReference>
<reference evidence="2" key="1">
    <citation type="submission" date="2023-10" db="EMBL/GenBank/DDBJ databases">
        <title>Chromosome-level genome of the transformable northern wattle, Acacia crassicarpa.</title>
        <authorList>
            <person name="Massaro I."/>
            <person name="Sinha N.R."/>
            <person name="Poethig S."/>
            <person name="Leichty A.R."/>
        </authorList>
    </citation>
    <scope>NUCLEOTIDE SEQUENCE</scope>
    <source>
        <strain evidence="2">Acra3RX</strain>
        <tissue evidence="2">Leaf</tissue>
    </source>
</reference>